<protein>
    <submittedName>
        <fullName evidence="1">Uncharacterized protein</fullName>
    </submittedName>
</protein>
<reference evidence="1 2" key="1">
    <citation type="journal article" date="2023" name="Life. Sci Alliance">
        <title>Evolutionary insights into 3D genome organization and epigenetic landscape of Vigna mungo.</title>
        <authorList>
            <person name="Junaid A."/>
            <person name="Singh B."/>
            <person name="Bhatia S."/>
        </authorList>
    </citation>
    <scope>NUCLEOTIDE SEQUENCE [LARGE SCALE GENOMIC DNA]</scope>
    <source>
        <strain evidence="1">Urdbean</strain>
    </source>
</reference>
<name>A0AAQ3N877_VIGMU</name>
<evidence type="ECO:0000313" key="2">
    <source>
        <dbReference type="Proteomes" id="UP001374535"/>
    </source>
</evidence>
<dbReference type="AlphaFoldDB" id="A0AAQ3N877"/>
<gene>
    <name evidence="1" type="ORF">V8G54_025163</name>
</gene>
<evidence type="ECO:0000313" key="1">
    <source>
        <dbReference type="EMBL" id="WVZ04357.1"/>
    </source>
</evidence>
<sequence>MKVNDKSTCYTSGGYKCPVGEAAGGLLEWLESVSHDGGVSVMMIMVLEMLQQICEGLTQSGKYLTSVEIYVYTGNSQIIGGLLAKAFRPSVSYVFRRIYQGPLEPSIMTVFITKGFCPSKLSTLISLYNTPYPNPKREPALPANLPLWFPDERVVVIIVRPGTYRYVTKASIVAARCSIIAREAIRGGYRGAGDDGDDPAPTDRPILEPYGKGFVPSRVASQAITRSIKQQFLKPWPTWGAILPDDRTPFWKLSTPNFVRVIK</sequence>
<proteinExistence type="predicted"/>
<keyword evidence="2" id="KW-1185">Reference proteome</keyword>
<dbReference type="Proteomes" id="UP001374535">
    <property type="component" value="Chromosome 7"/>
</dbReference>
<accession>A0AAQ3N877</accession>
<organism evidence="1 2">
    <name type="scientific">Vigna mungo</name>
    <name type="common">Black gram</name>
    <name type="synonym">Phaseolus mungo</name>
    <dbReference type="NCBI Taxonomy" id="3915"/>
    <lineage>
        <taxon>Eukaryota</taxon>
        <taxon>Viridiplantae</taxon>
        <taxon>Streptophyta</taxon>
        <taxon>Embryophyta</taxon>
        <taxon>Tracheophyta</taxon>
        <taxon>Spermatophyta</taxon>
        <taxon>Magnoliopsida</taxon>
        <taxon>eudicotyledons</taxon>
        <taxon>Gunneridae</taxon>
        <taxon>Pentapetalae</taxon>
        <taxon>rosids</taxon>
        <taxon>fabids</taxon>
        <taxon>Fabales</taxon>
        <taxon>Fabaceae</taxon>
        <taxon>Papilionoideae</taxon>
        <taxon>50 kb inversion clade</taxon>
        <taxon>NPAAA clade</taxon>
        <taxon>indigoferoid/millettioid clade</taxon>
        <taxon>Phaseoleae</taxon>
        <taxon>Vigna</taxon>
    </lineage>
</organism>
<dbReference type="EMBL" id="CP144694">
    <property type="protein sequence ID" value="WVZ04357.1"/>
    <property type="molecule type" value="Genomic_DNA"/>
</dbReference>